<keyword evidence="2" id="KW-1185">Reference proteome</keyword>
<evidence type="ECO:0000313" key="2">
    <source>
        <dbReference type="Proteomes" id="UP000265520"/>
    </source>
</evidence>
<organism evidence="1 2">
    <name type="scientific">Trifolium medium</name>
    <dbReference type="NCBI Taxonomy" id="97028"/>
    <lineage>
        <taxon>Eukaryota</taxon>
        <taxon>Viridiplantae</taxon>
        <taxon>Streptophyta</taxon>
        <taxon>Embryophyta</taxon>
        <taxon>Tracheophyta</taxon>
        <taxon>Spermatophyta</taxon>
        <taxon>Magnoliopsida</taxon>
        <taxon>eudicotyledons</taxon>
        <taxon>Gunneridae</taxon>
        <taxon>Pentapetalae</taxon>
        <taxon>rosids</taxon>
        <taxon>fabids</taxon>
        <taxon>Fabales</taxon>
        <taxon>Fabaceae</taxon>
        <taxon>Papilionoideae</taxon>
        <taxon>50 kb inversion clade</taxon>
        <taxon>NPAAA clade</taxon>
        <taxon>Hologalegina</taxon>
        <taxon>IRL clade</taxon>
        <taxon>Trifolieae</taxon>
        <taxon>Trifolium</taxon>
    </lineage>
</organism>
<dbReference type="EMBL" id="LXQA010569617">
    <property type="protein sequence ID" value="MCI59765.1"/>
    <property type="molecule type" value="Genomic_DNA"/>
</dbReference>
<reference evidence="1 2" key="1">
    <citation type="journal article" date="2018" name="Front. Plant Sci.">
        <title>Red Clover (Trifolium pratense) and Zigzag Clover (T. medium) - A Picture of Genomic Similarities and Differences.</title>
        <authorList>
            <person name="Dluhosova J."/>
            <person name="Istvanek J."/>
            <person name="Nedelnik J."/>
            <person name="Repkova J."/>
        </authorList>
    </citation>
    <scope>NUCLEOTIDE SEQUENCE [LARGE SCALE GENOMIC DNA]</scope>
    <source>
        <strain evidence="2">cv. 10/8</strain>
        <tissue evidence="1">Leaf</tissue>
    </source>
</reference>
<protein>
    <submittedName>
        <fullName evidence="1">Uncharacterized protein</fullName>
    </submittedName>
</protein>
<accession>A0A392TIL7</accession>
<feature type="non-terminal residue" evidence="1">
    <location>
        <position position="1"/>
    </location>
</feature>
<comment type="caution">
    <text evidence="1">The sequence shown here is derived from an EMBL/GenBank/DDBJ whole genome shotgun (WGS) entry which is preliminary data.</text>
</comment>
<sequence>ESGLRRWYSANISLVVPKSGASQHTLHQCGLYISAGWPSNNQPVGI</sequence>
<evidence type="ECO:0000313" key="1">
    <source>
        <dbReference type="EMBL" id="MCI59765.1"/>
    </source>
</evidence>
<name>A0A392TIL7_9FABA</name>
<proteinExistence type="predicted"/>
<dbReference type="AlphaFoldDB" id="A0A392TIL7"/>
<dbReference type="Proteomes" id="UP000265520">
    <property type="component" value="Unassembled WGS sequence"/>
</dbReference>